<evidence type="ECO:0000313" key="3">
    <source>
        <dbReference type="Proteomes" id="UP000515312"/>
    </source>
</evidence>
<sequence>MKQPGPLTNPQADWRNADPQIIEMLAGMNAAADMKVVQRTRRAVMLAAAELREQRRRSRRNMAVVLLTIAVFAMVLTPAIWSSVDDFLGGEQWFELPGMVMVLVLLLFSTIVAALIIGFRGQRQMHGRR</sequence>
<name>A0A7G8BL37_9BACT</name>
<dbReference type="EMBL" id="CP060394">
    <property type="protein sequence ID" value="QNI33257.1"/>
    <property type="molecule type" value="Genomic_DNA"/>
</dbReference>
<evidence type="ECO:0000256" key="1">
    <source>
        <dbReference type="SAM" id="Phobius"/>
    </source>
</evidence>
<dbReference type="AlphaFoldDB" id="A0A7G8BL37"/>
<feature type="transmembrane region" description="Helical" evidence="1">
    <location>
        <begin position="96"/>
        <end position="119"/>
    </location>
</feature>
<dbReference type="KEGG" id="adin:H7849_04640"/>
<keyword evidence="1" id="KW-1133">Transmembrane helix</keyword>
<proteinExistence type="predicted"/>
<keyword evidence="1" id="KW-0812">Transmembrane</keyword>
<organism evidence="2 3">
    <name type="scientific">Alloacidobacterium dinghuense</name>
    <dbReference type="NCBI Taxonomy" id="2763107"/>
    <lineage>
        <taxon>Bacteria</taxon>
        <taxon>Pseudomonadati</taxon>
        <taxon>Acidobacteriota</taxon>
        <taxon>Terriglobia</taxon>
        <taxon>Terriglobales</taxon>
        <taxon>Acidobacteriaceae</taxon>
        <taxon>Alloacidobacterium</taxon>
    </lineage>
</organism>
<reference evidence="2 3" key="1">
    <citation type="submission" date="2020-08" db="EMBL/GenBank/DDBJ databases">
        <title>Edaphobacter telluris sp. nov. and Acidobacterium dinghuensis sp. nov., two acidobacteria isolated from forest soil.</title>
        <authorList>
            <person name="Fu J."/>
            <person name="Qiu L."/>
        </authorList>
    </citation>
    <scope>NUCLEOTIDE SEQUENCE [LARGE SCALE GENOMIC DNA]</scope>
    <source>
        <strain evidence="2">4Y35</strain>
    </source>
</reference>
<feature type="transmembrane region" description="Helical" evidence="1">
    <location>
        <begin position="62"/>
        <end position="84"/>
    </location>
</feature>
<protein>
    <submittedName>
        <fullName evidence="2">Uncharacterized protein</fullName>
    </submittedName>
</protein>
<keyword evidence="1" id="KW-0472">Membrane</keyword>
<evidence type="ECO:0000313" key="2">
    <source>
        <dbReference type="EMBL" id="QNI33257.1"/>
    </source>
</evidence>
<dbReference type="RefSeq" id="WP_186744547.1">
    <property type="nucleotide sequence ID" value="NZ_CP060394.1"/>
</dbReference>
<dbReference type="Proteomes" id="UP000515312">
    <property type="component" value="Chromosome"/>
</dbReference>
<accession>A0A7G8BL37</accession>
<keyword evidence="3" id="KW-1185">Reference proteome</keyword>
<gene>
    <name evidence="2" type="ORF">H7849_04640</name>
</gene>